<dbReference type="EMBL" id="PQXF01000075">
    <property type="protein sequence ID" value="PXF56987.1"/>
    <property type="molecule type" value="Genomic_DNA"/>
</dbReference>
<evidence type="ECO:0000313" key="1">
    <source>
        <dbReference type="EMBL" id="PXF56987.1"/>
    </source>
</evidence>
<comment type="caution">
    <text evidence="1">The sequence shown here is derived from an EMBL/GenBank/DDBJ whole genome shotgun (WGS) entry which is preliminary data.</text>
</comment>
<name>A0AC61KYM7_9EURY</name>
<organism evidence="1 2">
    <name type="scientific">Candidatus Methanogaster sp</name>
    <dbReference type="NCBI Taxonomy" id="3386292"/>
    <lineage>
        <taxon>Archaea</taxon>
        <taxon>Methanobacteriati</taxon>
        <taxon>Methanobacteriota</taxon>
        <taxon>Stenosarchaea group</taxon>
        <taxon>Methanomicrobia</taxon>
        <taxon>Methanosarcinales</taxon>
        <taxon>ANME-2 cluster</taxon>
        <taxon>Candidatus Methanogasteraceae</taxon>
        <taxon>Candidatus Methanogaster</taxon>
    </lineage>
</organism>
<protein>
    <submittedName>
        <fullName evidence="1">Uncharacterized protein</fullName>
    </submittedName>
</protein>
<accession>A0AC61KYM7</accession>
<dbReference type="Proteomes" id="UP000248329">
    <property type="component" value="Unassembled WGS sequence"/>
</dbReference>
<gene>
    <name evidence="1" type="ORF">C4B59_16030</name>
</gene>
<proteinExistence type="predicted"/>
<evidence type="ECO:0000313" key="2">
    <source>
        <dbReference type="Proteomes" id="UP000248329"/>
    </source>
</evidence>
<sequence>MFRTILVLDIFDGVVVHALRGKREEYLPVADFSSVCETSDAAEIVRTLRPTEVYAADLNRIRGIGDNFQVIKNVSGYAKTILSCGVASAEDAALGLSIADTVTIGTENADFDVIGESCETCDASRLHVNIDLMDGRILTNIGLSLTPLEAVEGLNEYPINHLIIIDLTKVGTKSGIDLDLLVDAVARSDHPVIFGGGVRDMNDLDLLRDIGVAGALVATGVHNRVMPVDILSGDSDSWHGLKIK</sequence>
<reference evidence="1" key="1">
    <citation type="submission" date="2018-01" db="EMBL/GenBank/DDBJ databases">
        <authorList>
            <person name="Krukenberg V."/>
        </authorList>
    </citation>
    <scope>NUCLEOTIDE SEQUENCE</scope>
    <source>
        <strain evidence="1">E20ANME2</strain>
    </source>
</reference>